<gene>
    <name evidence="2" type="ORF">rCG_54824</name>
</gene>
<accession>A6IJB4</accession>
<dbReference type="EMBL" id="CH473962">
    <property type="protein sequence ID" value="EDL98834.1"/>
    <property type="molecule type" value="Genomic_DNA"/>
</dbReference>
<organism evidence="2 3">
    <name type="scientific">Rattus norvegicus</name>
    <name type="common">Rat</name>
    <dbReference type="NCBI Taxonomy" id="10116"/>
    <lineage>
        <taxon>Eukaryota</taxon>
        <taxon>Metazoa</taxon>
        <taxon>Chordata</taxon>
        <taxon>Craniata</taxon>
        <taxon>Vertebrata</taxon>
        <taxon>Euteleostomi</taxon>
        <taxon>Mammalia</taxon>
        <taxon>Eutheria</taxon>
        <taxon>Euarchontoglires</taxon>
        <taxon>Glires</taxon>
        <taxon>Rodentia</taxon>
        <taxon>Myomorpha</taxon>
        <taxon>Muroidea</taxon>
        <taxon>Muridae</taxon>
        <taxon>Murinae</taxon>
        <taxon>Rattus</taxon>
    </lineage>
</organism>
<reference evidence="3" key="1">
    <citation type="submission" date="2005-09" db="EMBL/GenBank/DDBJ databases">
        <authorList>
            <person name="Mural R.J."/>
            <person name="Li P.W."/>
            <person name="Adams M.D."/>
            <person name="Amanatides P.G."/>
            <person name="Baden-Tillson H."/>
            <person name="Barnstead M."/>
            <person name="Chin S.H."/>
            <person name="Dew I."/>
            <person name="Evans C.A."/>
            <person name="Ferriera S."/>
            <person name="Flanigan M."/>
            <person name="Fosler C."/>
            <person name="Glodek A."/>
            <person name="Gu Z."/>
            <person name="Holt R.A."/>
            <person name="Jennings D."/>
            <person name="Kraft C.L."/>
            <person name="Lu F."/>
            <person name="Nguyen T."/>
            <person name="Nusskern D.R."/>
            <person name="Pfannkoch C.M."/>
            <person name="Sitter C."/>
            <person name="Sutton G.G."/>
            <person name="Venter J.C."/>
            <person name="Wang Z."/>
            <person name="Woodage T."/>
            <person name="Zheng X.H."/>
            <person name="Zhong F."/>
        </authorList>
    </citation>
    <scope>NUCLEOTIDE SEQUENCE [LARGE SCALE GENOMIC DNA]</scope>
    <source>
        <strain>BN</strain>
        <strain evidence="3">Sprague-Dawley</strain>
    </source>
</reference>
<evidence type="ECO:0000256" key="1">
    <source>
        <dbReference type="SAM" id="MobiDB-lite"/>
    </source>
</evidence>
<sequence length="94" mass="10363">MASLRPPTSKANPVCEQGKTPSLRDPRSPRTLLWGPEGHSGVREGKAGHLEFGDWSLGRSCLSMWRQDRHPHCTRSCSSSLCCTRMELSVVPAC</sequence>
<evidence type="ECO:0000313" key="3">
    <source>
        <dbReference type="Proteomes" id="UP000234681"/>
    </source>
</evidence>
<proteinExistence type="predicted"/>
<feature type="region of interest" description="Disordered" evidence="1">
    <location>
        <begin position="1"/>
        <end position="40"/>
    </location>
</feature>
<dbReference type="AlphaFoldDB" id="A6IJB4"/>
<evidence type="ECO:0000313" key="2">
    <source>
        <dbReference type="EMBL" id="EDL98834.1"/>
    </source>
</evidence>
<protein>
    <submittedName>
        <fullName evidence="2">RCG54824</fullName>
    </submittedName>
</protein>
<name>A6IJB4_RAT</name>
<dbReference type="Proteomes" id="UP000234681">
    <property type="component" value="Chromosome 5"/>
</dbReference>